<name>A0A1I7FWN7_9BACT</name>
<dbReference type="Proteomes" id="UP000182491">
    <property type="component" value="Unassembled WGS sequence"/>
</dbReference>
<accession>A0A1I7FWN7</accession>
<keyword evidence="2" id="KW-1185">Reference proteome</keyword>
<reference evidence="2" key="1">
    <citation type="submission" date="2016-10" db="EMBL/GenBank/DDBJ databases">
        <authorList>
            <person name="Varghese N."/>
        </authorList>
    </citation>
    <scope>NUCLEOTIDE SEQUENCE [LARGE SCALE GENOMIC DNA]</scope>
    <source>
        <strain evidence="2">DSM 18820</strain>
    </source>
</reference>
<protein>
    <submittedName>
        <fullName evidence="1">Uncharacterized protein</fullName>
    </submittedName>
</protein>
<gene>
    <name evidence="1" type="ORF">SAMN04487941_0515</name>
</gene>
<sequence length="149" mass="17209">MFRLCDNAQNSNFMQKFTHMIKNFRVIPVLGLFLLGSCGVPESLEGFDSETWKSDRYSCENKRAALLDDFEKIKKELYGKKEYVLRNLLGKPDSEELLAGNQRIYYYYIEQGAQCVDNKQLSDANRIEIRLTAVGKISEVGYYRPVTAK</sequence>
<evidence type="ECO:0000313" key="2">
    <source>
        <dbReference type="Proteomes" id="UP000182491"/>
    </source>
</evidence>
<dbReference type="STRING" id="388950.GCA_001611675_03650"/>
<dbReference type="AlphaFoldDB" id="A0A1I7FWN7"/>
<proteinExistence type="predicted"/>
<organism evidence="1 2">
    <name type="scientific">Pontibacter akesuensis</name>
    <dbReference type="NCBI Taxonomy" id="388950"/>
    <lineage>
        <taxon>Bacteria</taxon>
        <taxon>Pseudomonadati</taxon>
        <taxon>Bacteroidota</taxon>
        <taxon>Cytophagia</taxon>
        <taxon>Cytophagales</taxon>
        <taxon>Hymenobacteraceae</taxon>
        <taxon>Pontibacter</taxon>
    </lineage>
</organism>
<dbReference type="EMBL" id="FPCA01000001">
    <property type="protein sequence ID" value="SFU40561.1"/>
    <property type="molecule type" value="Genomic_DNA"/>
</dbReference>
<evidence type="ECO:0000313" key="1">
    <source>
        <dbReference type="EMBL" id="SFU40561.1"/>
    </source>
</evidence>